<evidence type="ECO:0000256" key="1">
    <source>
        <dbReference type="SAM" id="MobiDB-lite"/>
    </source>
</evidence>
<name>A0A165Z482_9AGAM</name>
<gene>
    <name evidence="2" type="ORF">FIBSPDRAFT_220557</name>
</gene>
<sequence>MHSGDMQLLSAGTDFQTIRTNPRWDYLRHAPESAPKWSVSSQKALEQRKAASAQKQLEESVQNALDMLQVHNSEPSRGEEDSRKVSEKRNGWCESATGCSCLRTFGPGPDPSDSLWVDGIAVVIVIAHNEIRDVAERKKKRGETWPPSTRKCASSFGGVNSSKLVTFGCNFAAKSESARAQASPPS</sequence>
<accession>A0A165Z482</accession>
<feature type="compositionally biased region" description="Polar residues" evidence="1">
    <location>
        <begin position="53"/>
        <end position="62"/>
    </location>
</feature>
<dbReference type="EMBL" id="KV417684">
    <property type="protein sequence ID" value="KZP10211.1"/>
    <property type="molecule type" value="Genomic_DNA"/>
</dbReference>
<evidence type="ECO:0000313" key="3">
    <source>
        <dbReference type="Proteomes" id="UP000076532"/>
    </source>
</evidence>
<proteinExistence type="predicted"/>
<reference evidence="2 3" key="1">
    <citation type="journal article" date="2016" name="Mol. Biol. Evol.">
        <title>Comparative Genomics of Early-Diverging Mushroom-Forming Fungi Provides Insights into the Origins of Lignocellulose Decay Capabilities.</title>
        <authorList>
            <person name="Nagy L.G."/>
            <person name="Riley R."/>
            <person name="Tritt A."/>
            <person name="Adam C."/>
            <person name="Daum C."/>
            <person name="Floudas D."/>
            <person name="Sun H."/>
            <person name="Yadav J.S."/>
            <person name="Pangilinan J."/>
            <person name="Larsson K.H."/>
            <person name="Matsuura K."/>
            <person name="Barry K."/>
            <person name="Labutti K."/>
            <person name="Kuo R."/>
            <person name="Ohm R.A."/>
            <person name="Bhattacharya S.S."/>
            <person name="Shirouzu T."/>
            <person name="Yoshinaga Y."/>
            <person name="Martin F.M."/>
            <person name="Grigoriev I.V."/>
            <person name="Hibbett D.S."/>
        </authorList>
    </citation>
    <scope>NUCLEOTIDE SEQUENCE [LARGE SCALE GENOMIC DNA]</scope>
    <source>
        <strain evidence="2 3">CBS 109695</strain>
    </source>
</reference>
<keyword evidence="3" id="KW-1185">Reference proteome</keyword>
<dbReference type="Proteomes" id="UP000076532">
    <property type="component" value="Unassembled WGS sequence"/>
</dbReference>
<feature type="compositionally biased region" description="Basic and acidic residues" evidence="1">
    <location>
        <begin position="74"/>
        <end position="89"/>
    </location>
</feature>
<feature type="region of interest" description="Disordered" evidence="1">
    <location>
        <begin position="70"/>
        <end position="89"/>
    </location>
</feature>
<feature type="region of interest" description="Disordered" evidence="1">
    <location>
        <begin position="32"/>
        <end position="62"/>
    </location>
</feature>
<protein>
    <submittedName>
        <fullName evidence="2">Uncharacterized protein</fullName>
    </submittedName>
</protein>
<organism evidence="2 3">
    <name type="scientific">Athelia psychrophila</name>
    <dbReference type="NCBI Taxonomy" id="1759441"/>
    <lineage>
        <taxon>Eukaryota</taxon>
        <taxon>Fungi</taxon>
        <taxon>Dikarya</taxon>
        <taxon>Basidiomycota</taxon>
        <taxon>Agaricomycotina</taxon>
        <taxon>Agaricomycetes</taxon>
        <taxon>Agaricomycetidae</taxon>
        <taxon>Atheliales</taxon>
        <taxon>Atheliaceae</taxon>
        <taxon>Athelia</taxon>
    </lineage>
</organism>
<dbReference type="AlphaFoldDB" id="A0A165Z482"/>
<evidence type="ECO:0000313" key="2">
    <source>
        <dbReference type="EMBL" id="KZP10211.1"/>
    </source>
</evidence>